<evidence type="ECO:0000313" key="3">
    <source>
        <dbReference type="Proteomes" id="UP000238164"/>
    </source>
</evidence>
<dbReference type="EMBL" id="LT985188">
    <property type="protein sequence ID" value="SPD87604.1"/>
    <property type="molecule type" value="Genomic_DNA"/>
</dbReference>
<dbReference type="Proteomes" id="UP000238164">
    <property type="component" value="Chromosome 1"/>
</dbReference>
<name>A0A2N9JHP3_9ACTN</name>
<accession>A0A2N9JHP3</accession>
<proteinExistence type="predicted"/>
<protein>
    <submittedName>
        <fullName evidence="2">Uncharacterized protein</fullName>
    </submittedName>
</protein>
<organism evidence="2 3">
    <name type="scientific">Micropruina glycogenica</name>
    <dbReference type="NCBI Taxonomy" id="75385"/>
    <lineage>
        <taxon>Bacteria</taxon>
        <taxon>Bacillati</taxon>
        <taxon>Actinomycetota</taxon>
        <taxon>Actinomycetes</taxon>
        <taxon>Propionibacteriales</taxon>
        <taxon>Nocardioidaceae</taxon>
        <taxon>Micropruina</taxon>
    </lineage>
</organism>
<evidence type="ECO:0000256" key="1">
    <source>
        <dbReference type="SAM" id="MobiDB-lite"/>
    </source>
</evidence>
<evidence type="ECO:0000313" key="2">
    <source>
        <dbReference type="EMBL" id="SPD87604.1"/>
    </source>
</evidence>
<sequence length="51" mass="5494">MSQQSAERPQSEAVDPEQLSDDGAGLGMGEKNTFEPEEEPDAEVEADPEDT</sequence>
<dbReference type="KEGG" id="mgg:MPLG2_2574"/>
<gene>
    <name evidence="2" type="ORF">MPLG2_2574</name>
</gene>
<feature type="region of interest" description="Disordered" evidence="1">
    <location>
        <begin position="1"/>
        <end position="51"/>
    </location>
</feature>
<dbReference type="AlphaFoldDB" id="A0A2N9JHP3"/>
<dbReference type="RefSeq" id="WP_158681112.1">
    <property type="nucleotide sequence ID" value="NZ_BAAAGO010000031.1"/>
</dbReference>
<feature type="compositionally biased region" description="Acidic residues" evidence="1">
    <location>
        <begin position="35"/>
        <end position="51"/>
    </location>
</feature>
<reference evidence="2 3" key="1">
    <citation type="submission" date="2018-02" db="EMBL/GenBank/DDBJ databases">
        <authorList>
            <person name="Cohen D.B."/>
            <person name="Kent A.D."/>
        </authorList>
    </citation>
    <scope>NUCLEOTIDE SEQUENCE [LARGE SCALE GENOMIC DNA]</scope>
    <source>
        <strain evidence="2">1</strain>
    </source>
</reference>
<keyword evidence="3" id="KW-1185">Reference proteome</keyword>